<evidence type="ECO:0000313" key="1">
    <source>
        <dbReference type="EMBL" id="EJX03857.1"/>
    </source>
</evidence>
<dbReference type="AlphaFoldDB" id="J9G9A6"/>
<dbReference type="EMBL" id="AMCI01002006">
    <property type="protein sequence ID" value="EJX03857.1"/>
    <property type="molecule type" value="Genomic_DNA"/>
</dbReference>
<organism evidence="1">
    <name type="scientific">gut metagenome</name>
    <dbReference type="NCBI Taxonomy" id="749906"/>
    <lineage>
        <taxon>unclassified sequences</taxon>
        <taxon>metagenomes</taxon>
        <taxon>organismal metagenomes</taxon>
    </lineage>
</organism>
<reference evidence="1" key="1">
    <citation type="journal article" date="2012" name="PLoS ONE">
        <title>Gene sets for utilization of primary and secondary nutrition supplies in the distal gut of endangered iberian lynx.</title>
        <authorList>
            <person name="Alcaide M."/>
            <person name="Messina E."/>
            <person name="Richter M."/>
            <person name="Bargiela R."/>
            <person name="Peplies J."/>
            <person name="Huws S.A."/>
            <person name="Newbold C.J."/>
            <person name="Golyshin P.N."/>
            <person name="Simon M.A."/>
            <person name="Lopez G."/>
            <person name="Yakimov M.M."/>
            <person name="Ferrer M."/>
        </authorList>
    </citation>
    <scope>NUCLEOTIDE SEQUENCE</scope>
</reference>
<gene>
    <name evidence="1" type="ORF">EVA_08034</name>
</gene>
<accession>J9G9A6</accession>
<name>J9G9A6_9ZZZZ</name>
<sequence>WAYLSKESIAETLQTAPYFHFSGTIFVNIA</sequence>
<proteinExistence type="predicted"/>
<protein>
    <submittedName>
        <fullName evidence="1">Uncharacterized protein</fullName>
    </submittedName>
</protein>
<feature type="non-terminal residue" evidence="1">
    <location>
        <position position="1"/>
    </location>
</feature>
<comment type="caution">
    <text evidence="1">The sequence shown here is derived from an EMBL/GenBank/DDBJ whole genome shotgun (WGS) entry which is preliminary data.</text>
</comment>